<keyword evidence="4" id="KW-1133">Transmembrane helix</keyword>
<evidence type="ECO:0000256" key="4">
    <source>
        <dbReference type="SAM" id="Phobius"/>
    </source>
</evidence>
<keyword evidence="2 3" id="KW-0802">TPR repeat</keyword>
<evidence type="ECO:0000256" key="3">
    <source>
        <dbReference type="PROSITE-ProRule" id="PRU00339"/>
    </source>
</evidence>
<feature type="transmembrane region" description="Helical" evidence="4">
    <location>
        <begin position="230"/>
        <end position="247"/>
    </location>
</feature>
<dbReference type="Gene3D" id="1.25.40.10">
    <property type="entry name" value="Tetratricopeptide repeat domain"/>
    <property type="match status" value="2"/>
</dbReference>
<dbReference type="EMBL" id="LNQR01000109">
    <property type="protein sequence ID" value="KWT78994.1"/>
    <property type="molecule type" value="Genomic_DNA"/>
</dbReference>
<feature type="transmembrane region" description="Helical" evidence="4">
    <location>
        <begin position="297"/>
        <end position="316"/>
    </location>
</feature>
<keyword evidence="4" id="KW-0812">Transmembrane</keyword>
<dbReference type="SMART" id="SM00028">
    <property type="entry name" value="TPR"/>
    <property type="match status" value="3"/>
</dbReference>
<proteinExistence type="predicted"/>
<feature type="transmembrane region" description="Helical" evidence="4">
    <location>
        <begin position="187"/>
        <end position="210"/>
    </location>
</feature>
<feature type="repeat" description="TPR" evidence="3">
    <location>
        <begin position="492"/>
        <end position="525"/>
    </location>
</feature>
<dbReference type="InterPro" id="IPR011990">
    <property type="entry name" value="TPR-like_helical_dom_sf"/>
</dbReference>
<feature type="transmembrane region" description="Helical" evidence="4">
    <location>
        <begin position="101"/>
        <end position="122"/>
    </location>
</feature>
<evidence type="ECO:0000256" key="2">
    <source>
        <dbReference type="ARBA" id="ARBA00022803"/>
    </source>
</evidence>
<evidence type="ECO:0000313" key="5">
    <source>
        <dbReference type="EMBL" id="KWT78994.1"/>
    </source>
</evidence>
<protein>
    <submittedName>
        <fullName evidence="5">Tetratricopeptide TPR_2 repeat protein</fullName>
    </submittedName>
</protein>
<feature type="transmembrane region" description="Helical" evidence="4">
    <location>
        <begin position="352"/>
        <end position="369"/>
    </location>
</feature>
<accession>A0ABR5SC35</accession>
<dbReference type="SUPFAM" id="SSF48452">
    <property type="entry name" value="TPR-like"/>
    <property type="match status" value="1"/>
</dbReference>
<dbReference type="Pfam" id="PF00515">
    <property type="entry name" value="TPR_1"/>
    <property type="match status" value="2"/>
</dbReference>
<feature type="transmembrane region" description="Helical" evidence="4">
    <location>
        <begin position="158"/>
        <end position="175"/>
    </location>
</feature>
<comment type="caution">
    <text evidence="5">The sequence shown here is derived from an EMBL/GenBank/DDBJ whole genome shotgun (WGS) entry which is preliminary data.</text>
</comment>
<organism evidence="5 6">
    <name type="scientific">Candidatus Magnetominusculus xianensis</name>
    <dbReference type="NCBI Taxonomy" id="1748249"/>
    <lineage>
        <taxon>Bacteria</taxon>
        <taxon>Pseudomonadati</taxon>
        <taxon>Nitrospirota</taxon>
        <taxon>Nitrospiria</taxon>
        <taxon>Nitrospirales</taxon>
        <taxon>Nitrospiraceae</taxon>
        <taxon>Candidatus Magnetominusculus</taxon>
    </lineage>
</organism>
<feature type="transmembrane region" description="Helical" evidence="4">
    <location>
        <begin position="328"/>
        <end position="346"/>
    </location>
</feature>
<dbReference type="Proteomes" id="UP000060487">
    <property type="component" value="Unassembled WGS sequence"/>
</dbReference>
<dbReference type="PROSITE" id="PS50293">
    <property type="entry name" value="TPR_REGION"/>
    <property type="match status" value="2"/>
</dbReference>
<dbReference type="InterPro" id="IPR019734">
    <property type="entry name" value="TPR_rpt"/>
</dbReference>
<feature type="transmembrane region" description="Helical" evidence="4">
    <location>
        <begin position="74"/>
        <end position="95"/>
    </location>
</feature>
<evidence type="ECO:0000256" key="1">
    <source>
        <dbReference type="ARBA" id="ARBA00022737"/>
    </source>
</evidence>
<keyword evidence="1" id="KW-0677">Repeat</keyword>
<feature type="transmembrane region" description="Helical" evidence="4">
    <location>
        <begin position="15"/>
        <end position="33"/>
    </location>
</feature>
<dbReference type="PANTHER" id="PTHR44227:SF3">
    <property type="entry name" value="PROTEIN O-MANNOSYL-TRANSFERASE TMTC4"/>
    <property type="match status" value="1"/>
</dbReference>
<evidence type="ECO:0000313" key="6">
    <source>
        <dbReference type="Proteomes" id="UP000060487"/>
    </source>
</evidence>
<keyword evidence="4" id="KW-0472">Membrane</keyword>
<dbReference type="RefSeq" id="WP_085053408.1">
    <property type="nucleotide sequence ID" value="NZ_LNQR01000109.1"/>
</dbReference>
<gene>
    <name evidence="5" type="ORF">ASN18_2791</name>
</gene>
<dbReference type="PANTHER" id="PTHR44227">
    <property type="match status" value="1"/>
</dbReference>
<sequence>MTEHGKGNQSESARGLSDVFIIAMIVTVTLFVFSEVRTFDLLSYDDTIDISDNPHVNGGLTVANVRWVFTHQHAANWFPLTLISYMLTIQLFGASPAAHHIVGLMIHVINSVLLFIIVSRLFPRITAARWRGAFVAMLFAVHPMHVESVAWVAERKDVLSVFFGFLAIMLYMHYAQRPSVMKYLGALLCFIFSLMSKAMLVTLPFLLLLLDFWPLGRFNTGIKRLLVEKIPFIVFSAAVSIITILSQKAYGTVASLEEVPLNIRLVNIPVSYVKYILKMFYPNKQAFLYLLKDDIPLWHTGAAVVVLLMICVFAVVMARRLPYILTGWFWYVGTLVPVIGFVQVGLQAMADRYTYIPYVGLFIIAAMAVPDSTFRTPRGKTIVSVAAAVLIILCAAKAKAQVNYWRTSVTLYHHAIEVDENNYIAYYNLGTTYISQGRVNEAVTAFKKAILIRPTYSSPYTNLGMALLFQLQRPEEAIGYFYKAIELNPLSSNAYNGVGASLAILKRPGEAIAYFEKALELDPNFEQARSNLARARREAGL</sequence>
<name>A0ABR5SC35_9BACT</name>
<dbReference type="InterPro" id="IPR052346">
    <property type="entry name" value="O-mannosyl-transferase_TMTC"/>
</dbReference>
<keyword evidence="6" id="KW-1185">Reference proteome</keyword>
<feature type="transmembrane region" description="Helical" evidence="4">
    <location>
        <begin position="381"/>
        <end position="398"/>
    </location>
</feature>
<dbReference type="PROSITE" id="PS50005">
    <property type="entry name" value="TPR"/>
    <property type="match status" value="2"/>
</dbReference>
<reference evidence="5 6" key="1">
    <citation type="submission" date="2015-11" db="EMBL/GenBank/DDBJ databases">
        <authorList>
            <person name="Lin W."/>
        </authorList>
    </citation>
    <scope>NUCLEOTIDE SEQUENCE [LARGE SCALE GENOMIC DNA]</scope>
    <source>
        <strain evidence="5 6">HCH-1</strain>
    </source>
</reference>
<dbReference type="Pfam" id="PF13181">
    <property type="entry name" value="TPR_8"/>
    <property type="match status" value="1"/>
</dbReference>
<feature type="repeat" description="TPR" evidence="3">
    <location>
        <begin position="423"/>
        <end position="456"/>
    </location>
</feature>